<reference evidence="3" key="1">
    <citation type="submission" date="2020-08" db="EMBL/GenBank/DDBJ databases">
        <title>Genome public.</title>
        <authorList>
            <person name="Liu C."/>
            <person name="Sun Q."/>
        </authorList>
    </citation>
    <scope>NUCLEOTIDE SEQUENCE</scope>
    <source>
        <strain evidence="3">N12</strain>
    </source>
</reference>
<keyword evidence="1" id="KW-0732">Signal</keyword>
<evidence type="ECO:0000256" key="1">
    <source>
        <dbReference type="SAM" id="SignalP"/>
    </source>
</evidence>
<name>A0A926ILJ8_9BACT</name>
<feature type="chain" id="PRO_5039389083" description="DUF6443 domain-containing protein" evidence="1">
    <location>
        <begin position="22"/>
        <end position="204"/>
    </location>
</feature>
<accession>A0A926ILJ8</accession>
<comment type="caution">
    <text evidence="3">The sequence shown here is derived from an EMBL/GenBank/DDBJ whole genome shotgun (WGS) entry which is preliminary data.</text>
</comment>
<keyword evidence="4" id="KW-1185">Reference proteome</keyword>
<evidence type="ECO:0000313" key="3">
    <source>
        <dbReference type="EMBL" id="MBC8595062.1"/>
    </source>
</evidence>
<organism evidence="3 4">
    <name type="scientific">Jilunia laotingensis</name>
    <dbReference type="NCBI Taxonomy" id="2763675"/>
    <lineage>
        <taxon>Bacteria</taxon>
        <taxon>Pseudomonadati</taxon>
        <taxon>Bacteroidota</taxon>
        <taxon>Bacteroidia</taxon>
        <taxon>Bacteroidales</taxon>
        <taxon>Bacteroidaceae</taxon>
        <taxon>Jilunia</taxon>
    </lineage>
</organism>
<dbReference type="Pfam" id="PF20041">
    <property type="entry name" value="DUF6443"/>
    <property type="match status" value="1"/>
</dbReference>
<feature type="domain" description="DUF6443" evidence="2">
    <location>
        <begin position="29"/>
        <end position="143"/>
    </location>
</feature>
<feature type="signal peptide" evidence="1">
    <location>
        <begin position="1"/>
        <end position="21"/>
    </location>
</feature>
<evidence type="ECO:0000313" key="4">
    <source>
        <dbReference type="Proteomes" id="UP000651085"/>
    </source>
</evidence>
<proteinExistence type="predicted"/>
<evidence type="ECO:0000259" key="2">
    <source>
        <dbReference type="Pfam" id="PF20041"/>
    </source>
</evidence>
<protein>
    <recommendedName>
        <fullName evidence="2">DUF6443 domain-containing protein</fullName>
    </recommendedName>
</protein>
<sequence length="204" mass="23043">MKRLYLFLSLLSVACSLSSQNNNQNYVLTRTMLNESGTQYIDNIQYFDGLGRPSQNVQKGVTPSRANLVTLQEYDGFGRATKSWLPHVTTSTYLDPGSFKNSVPGTYNGDSRPYAETIYENSPLNRVVEQYGPGAAWSQHPVSTSYLTNTASGDVTFHEIGHVIYQGKSQNKVIDYHNKSRNRLLLTPRPYDEHHNKNVKRGVY</sequence>
<dbReference type="EMBL" id="JACRTF010000001">
    <property type="protein sequence ID" value="MBC8595062.1"/>
    <property type="molecule type" value="Genomic_DNA"/>
</dbReference>
<gene>
    <name evidence="3" type="ORF">H8744_17775</name>
</gene>
<dbReference type="Proteomes" id="UP000651085">
    <property type="component" value="Unassembled WGS sequence"/>
</dbReference>
<dbReference type="InterPro" id="IPR045619">
    <property type="entry name" value="DUF6443"/>
</dbReference>
<dbReference type="AlphaFoldDB" id="A0A926ILJ8"/>
<dbReference type="PROSITE" id="PS51257">
    <property type="entry name" value="PROKAR_LIPOPROTEIN"/>
    <property type="match status" value="1"/>
</dbReference>
<dbReference type="RefSeq" id="WP_262436135.1">
    <property type="nucleotide sequence ID" value="NZ_JACRTF010000001.1"/>
</dbReference>